<gene>
    <name evidence="2" type="ordered locus">UPA3_0297</name>
</gene>
<name>A0A2C9DY01_UREP2</name>
<organism evidence="2 3">
    <name type="scientific">Ureaplasma parvum serovar 3 (strain ATCC 27815 / 27 / NCTC 11736)</name>
    <dbReference type="NCBI Taxonomy" id="505682"/>
    <lineage>
        <taxon>Bacteria</taxon>
        <taxon>Bacillati</taxon>
        <taxon>Mycoplasmatota</taxon>
        <taxon>Mycoplasmoidales</taxon>
        <taxon>Mycoplasmoidaceae</taxon>
        <taxon>Ureaplasma</taxon>
    </lineage>
</organism>
<reference evidence="2 3" key="1">
    <citation type="submission" date="2008-02" db="EMBL/GenBank/DDBJ databases">
        <title>Genome sequence of Ureaplasma parvum serovar 3.</title>
        <authorList>
            <person name="Methe B.A."/>
            <person name="Glass J."/>
            <person name="Waites K."/>
            <person name="Shrivastava S."/>
        </authorList>
    </citation>
    <scope>NUCLEOTIDE SEQUENCE [LARGE SCALE GENOMIC DNA]</scope>
    <source>
        <strain evidence="3">ATCC 27815 / 27 / NCTC 11736</strain>
    </source>
</reference>
<evidence type="ECO:0000313" key="2">
    <source>
        <dbReference type="EMBL" id="ACA32718.1"/>
    </source>
</evidence>
<dbReference type="Pfam" id="PF06889">
    <property type="entry name" value="DUF1266"/>
    <property type="match status" value="1"/>
</dbReference>
<dbReference type="EMBL" id="CP000942">
    <property type="protein sequence ID" value="ACA32718.1"/>
    <property type="molecule type" value="Genomic_DNA"/>
</dbReference>
<dbReference type="GeneID" id="29672544"/>
<sequence length="278" mass="33063">MINKKIKINPNITYFKQKISNYHEHLLVWNDLYDKLISLTNNIIVDKNNKNIYHQNDKQIFDFTLCLSGLLSKTLGLNHKSSSLYLTNDDEVAHRFKIKVLHNYFNLYNIEEFFTFMDNQIPLENAKNIARLSLIYDLKQHENILKTISNEGLENIDLEFAFINFLRAKISINFAYSYDISEVILLLRTGLDLHFLENEHFSNLIPVFGLETIKYFKNWKEFLINYVMTVAYHNLDINDPKNVLLATQKFFNHINEIIIDYGLDKRDQWIKKIIPFEE</sequence>
<dbReference type="Proteomes" id="UP000002162">
    <property type="component" value="Chromosome"/>
</dbReference>
<accession>A0A2C9DY01</accession>
<dbReference type="KEGG" id="upa:UPA3_0297"/>
<evidence type="ECO:0000313" key="3">
    <source>
        <dbReference type="Proteomes" id="UP000002162"/>
    </source>
</evidence>
<dbReference type="InterPro" id="IPR009677">
    <property type="entry name" value="DUF1266"/>
</dbReference>
<dbReference type="AlphaFoldDB" id="A0A2C9DY01"/>
<proteinExistence type="predicted"/>
<evidence type="ECO:0000259" key="1">
    <source>
        <dbReference type="Pfam" id="PF06889"/>
    </source>
</evidence>
<protein>
    <recommendedName>
        <fullName evidence="1">DUF1266 domain-containing protein</fullName>
    </recommendedName>
</protein>
<dbReference type="HOGENOM" id="CLU_087305_0_0_14"/>
<feature type="domain" description="DUF1266" evidence="1">
    <location>
        <begin position="141"/>
        <end position="241"/>
    </location>
</feature>
<dbReference type="RefSeq" id="WP_006688886.1">
    <property type="nucleotide sequence ID" value="NC_010503.1"/>
</dbReference>